<accession>A0A2P6QTY3</accession>
<name>A0A2P6QTY3_ROSCH</name>
<keyword evidence="1" id="KW-0812">Transmembrane</keyword>
<gene>
    <name evidence="2" type="ORF">RchiOBHm_Chr4g0404831</name>
</gene>
<organism evidence="2 3">
    <name type="scientific">Rosa chinensis</name>
    <name type="common">China rose</name>
    <dbReference type="NCBI Taxonomy" id="74649"/>
    <lineage>
        <taxon>Eukaryota</taxon>
        <taxon>Viridiplantae</taxon>
        <taxon>Streptophyta</taxon>
        <taxon>Embryophyta</taxon>
        <taxon>Tracheophyta</taxon>
        <taxon>Spermatophyta</taxon>
        <taxon>Magnoliopsida</taxon>
        <taxon>eudicotyledons</taxon>
        <taxon>Gunneridae</taxon>
        <taxon>Pentapetalae</taxon>
        <taxon>rosids</taxon>
        <taxon>fabids</taxon>
        <taxon>Rosales</taxon>
        <taxon>Rosaceae</taxon>
        <taxon>Rosoideae</taxon>
        <taxon>Rosoideae incertae sedis</taxon>
        <taxon>Rosa</taxon>
    </lineage>
</organism>
<dbReference type="EMBL" id="PDCK01000042">
    <property type="protein sequence ID" value="PRQ37636.1"/>
    <property type="molecule type" value="Genomic_DNA"/>
</dbReference>
<protein>
    <submittedName>
        <fullName evidence="2">Uncharacterized protein</fullName>
    </submittedName>
</protein>
<dbReference type="Gramene" id="PRQ37636">
    <property type="protein sequence ID" value="PRQ37636"/>
    <property type="gene ID" value="RchiOBHm_Chr4g0404831"/>
</dbReference>
<keyword evidence="3" id="KW-1185">Reference proteome</keyword>
<evidence type="ECO:0000313" key="3">
    <source>
        <dbReference type="Proteomes" id="UP000238479"/>
    </source>
</evidence>
<feature type="transmembrane region" description="Helical" evidence="1">
    <location>
        <begin position="44"/>
        <end position="64"/>
    </location>
</feature>
<keyword evidence="1" id="KW-1133">Transmembrane helix</keyword>
<sequence>MKTVTTHYYLFLPVNIYKGRTLHYSYLFPFYRTPKGRGAKGGSLWAALILLPLHPSSFLLCFFWEFKKDSLKLQGDIIKSTTPSFWVVR</sequence>
<keyword evidence="1" id="KW-0472">Membrane</keyword>
<evidence type="ECO:0000313" key="2">
    <source>
        <dbReference type="EMBL" id="PRQ37636.1"/>
    </source>
</evidence>
<dbReference type="Proteomes" id="UP000238479">
    <property type="component" value="Chromosome 4"/>
</dbReference>
<evidence type="ECO:0000256" key="1">
    <source>
        <dbReference type="SAM" id="Phobius"/>
    </source>
</evidence>
<reference evidence="2 3" key="1">
    <citation type="journal article" date="2018" name="Nat. Genet.">
        <title>The Rosa genome provides new insights in the design of modern roses.</title>
        <authorList>
            <person name="Bendahmane M."/>
        </authorList>
    </citation>
    <scope>NUCLEOTIDE SEQUENCE [LARGE SCALE GENOMIC DNA]</scope>
    <source>
        <strain evidence="3">cv. Old Blush</strain>
    </source>
</reference>
<comment type="caution">
    <text evidence="2">The sequence shown here is derived from an EMBL/GenBank/DDBJ whole genome shotgun (WGS) entry which is preliminary data.</text>
</comment>
<proteinExistence type="predicted"/>
<dbReference type="AlphaFoldDB" id="A0A2P6QTY3"/>